<keyword evidence="2" id="KW-1185">Reference proteome</keyword>
<dbReference type="EMBL" id="JAVRHO010000007">
    <property type="protein sequence ID" value="MDT0646340.1"/>
    <property type="molecule type" value="Genomic_DNA"/>
</dbReference>
<evidence type="ECO:0000313" key="2">
    <source>
        <dbReference type="Proteomes" id="UP001245285"/>
    </source>
</evidence>
<dbReference type="RefSeq" id="WP_311494514.1">
    <property type="nucleotide sequence ID" value="NZ_JAVRHO010000007.1"/>
</dbReference>
<dbReference type="Proteomes" id="UP001245285">
    <property type="component" value="Unassembled WGS sequence"/>
</dbReference>
<reference evidence="1 2" key="1">
    <citation type="submission" date="2023-09" db="EMBL/GenBank/DDBJ databases">
        <authorList>
            <person name="Rey-Velasco X."/>
        </authorList>
    </citation>
    <scope>NUCLEOTIDE SEQUENCE [LARGE SCALE GENOMIC DNA]</scope>
    <source>
        <strain evidence="1 2">F260</strain>
    </source>
</reference>
<accession>A0ABU3CJ04</accession>
<sequence>MYGLSKYDNPPGEEIQNPHHGVTFDYYFMGKKEGRQPQSTYVNLILCSMVYDSNGNKFTRKEQVGINRSLVKAHIEERIEKHLADLGVDPIIVKGLMRDFKVDVIKCREYDPEEFRPPL</sequence>
<proteinExistence type="predicted"/>
<gene>
    <name evidence="1" type="ORF">RM545_06525</name>
</gene>
<evidence type="ECO:0000313" key="1">
    <source>
        <dbReference type="EMBL" id="MDT0646340.1"/>
    </source>
</evidence>
<organism evidence="1 2">
    <name type="scientific">Autumnicola lenta</name>
    <dbReference type="NCBI Taxonomy" id="3075593"/>
    <lineage>
        <taxon>Bacteria</taxon>
        <taxon>Pseudomonadati</taxon>
        <taxon>Bacteroidota</taxon>
        <taxon>Flavobacteriia</taxon>
        <taxon>Flavobacteriales</taxon>
        <taxon>Flavobacteriaceae</taxon>
        <taxon>Autumnicola</taxon>
    </lineage>
</organism>
<protein>
    <submittedName>
        <fullName evidence="1">Uncharacterized protein</fullName>
    </submittedName>
</protein>
<name>A0ABU3CJ04_9FLAO</name>
<comment type="caution">
    <text evidence="1">The sequence shown here is derived from an EMBL/GenBank/DDBJ whole genome shotgun (WGS) entry which is preliminary data.</text>
</comment>